<evidence type="ECO:0000256" key="11">
    <source>
        <dbReference type="ARBA" id="ARBA00023286"/>
    </source>
</evidence>
<dbReference type="GO" id="GO:0016020">
    <property type="term" value="C:membrane"/>
    <property type="evidence" value="ECO:0007669"/>
    <property type="project" value="UniProtKB-SubCell"/>
</dbReference>
<evidence type="ECO:0000256" key="9">
    <source>
        <dbReference type="ARBA" id="ARBA00023170"/>
    </source>
</evidence>
<keyword evidence="11 13" id="KW-1071">Ligand-gated ion channel</keyword>
<sequence>MMAKHIACPKALVAKASMEIRIDTPSTKVIYNYDFSFPIGEDMKNSRRHCLLNSVSHLPLWNPLSFVTNFIVALALMKKDEVHAIIGPQRSAQAKFVISLGEKAQIPIISFSATSPSLSPTLNPFFIRTSQDDLSQVKVIASIVQHYGWRKVVLIYEDSEYGNGFVPYLTDAFQQIDTSISYRSVISPTSSYDQRHSKIVTELRVIMKLKTRVVLVHMTGSLGSELFKVSAKMKMMSKGFAWIVTDGLSTLLHPIGIDVMDKMQGVVGVRPYVPLSKGLKDFKVRFHKEKRNSEINLFGLFAYDTVWALASATDRFVATMNSSCFRQKTRKNGSGLFGLRASELGPKLLDMLEGTKFKGLSGEFDLKGRQLQPVDYEITNMGRKRERVIGYYSSQKGIGSHDLSQLSSSVLINSSNYVENVLETIVWPGPTRTPPRGWVIPVVGRPKLKIGVPVKEAPNFEEFFKVEWDPHTNKPINFSGFSYDIFVESLKKLPFDVPYDLIPYVNGSSKRMAGTYDDLLYQIKNKRFDAVVGDTSIVANRTSYVDFTLPYSESGVSMVVKIKDDNKKNMWIFLKPLSWELWLTTGGAFVVTGFVVWILEHRTNSEFRGPPNQQVGTIFWFSFSTLVFAHREKVMNNWSRFVLIIWIFVVLILTQSYTASLASLLTVQRLQPTVVDIDELKRNGTFVGYMKNSYIRELLIGQLNFNESKLKVYSSPVEFHEALSKGSKNGGVDAIFYDIPYIKLFLAKYCSKYMMVGPTYKSDGFGFAFPIGSPLVSHISRAILNVTQDHKKMQELEQKYFGNKNKCQYQAGSTVSSDGPSLSLYSFGGLFIITGLASTCSCFIHLIKFYSKHWPAVNSIHPEGSLLYKFSEMVKYFDKRDNVPSDSLTRSSDKVSEDEVSSVIDEGVLQSDSSNFTQEIVPLETMDSGCNLSPHS</sequence>
<comment type="function">
    <text evidence="13">Glutamate-gated receptor that probably acts as non-selective cation channel.</text>
</comment>
<evidence type="ECO:0000313" key="18">
    <source>
        <dbReference type="Proteomes" id="UP001187192"/>
    </source>
</evidence>
<feature type="transmembrane region" description="Helical" evidence="15">
    <location>
        <begin position="641"/>
        <end position="665"/>
    </location>
</feature>
<dbReference type="SUPFAM" id="SSF53822">
    <property type="entry name" value="Periplasmic binding protein-like I"/>
    <property type="match status" value="1"/>
</dbReference>
<keyword evidence="3 13" id="KW-0813">Transport</keyword>
<comment type="caution">
    <text evidence="17">The sequence shown here is derived from an EMBL/GenBank/DDBJ whole genome shotgun (WGS) entry which is preliminary data.</text>
</comment>
<keyword evidence="4 15" id="KW-0812">Transmembrane</keyword>
<dbReference type="FunFam" id="3.40.190.10:FF:000291">
    <property type="entry name" value="Glutamate receptor"/>
    <property type="match status" value="1"/>
</dbReference>
<dbReference type="InterPro" id="IPR001828">
    <property type="entry name" value="ANF_lig-bd_rcpt"/>
</dbReference>
<proteinExistence type="inferred from homology"/>
<evidence type="ECO:0000313" key="17">
    <source>
        <dbReference type="EMBL" id="GMN65384.1"/>
    </source>
</evidence>
<feature type="disulfide bond" evidence="14">
    <location>
        <begin position="750"/>
        <end position="807"/>
    </location>
</feature>
<evidence type="ECO:0000256" key="4">
    <source>
        <dbReference type="ARBA" id="ARBA00022692"/>
    </source>
</evidence>
<feature type="transmembrane region" description="Helical" evidence="15">
    <location>
        <begin position="577"/>
        <end position="599"/>
    </location>
</feature>
<dbReference type="EMBL" id="BTGU01000230">
    <property type="protein sequence ID" value="GMN65384.1"/>
    <property type="molecule type" value="Genomic_DNA"/>
</dbReference>
<comment type="similarity">
    <text evidence="2 13">Belongs to the glutamate-gated ion channel (TC 1.A.10.1) family.</text>
</comment>
<dbReference type="InterPro" id="IPR044440">
    <property type="entry name" value="GABAb_receptor_plant_PBP1"/>
</dbReference>
<evidence type="ECO:0000256" key="3">
    <source>
        <dbReference type="ARBA" id="ARBA00022448"/>
    </source>
</evidence>
<keyword evidence="10" id="KW-0325">Glycoprotein</keyword>
<dbReference type="Pfam" id="PF00060">
    <property type="entry name" value="Lig_chan"/>
    <property type="match status" value="1"/>
</dbReference>
<dbReference type="CDD" id="cd19990">
    <property type="entry name" value="PBP1_GABAb_receptor_plant"/>
    <property type="match status" value="1"/>
</dbReference>
<dbReference type="AlphaFoldDB" id="A0AA88E7X9"/>
<dbReference type="PANTHER" id="PTHR18966">
    <property type="entry name" value="IONOTROPIC GLUTAMATE RECEPTOR"/>
    <property type="match status" value="1"/>
</dbReference>
<evidence type="ECO:0000256" key="5">
    <source>
        <dbReference type="ARBA" id="ARBA00022729"/>
    </source>
</evidence>
<evidence type="ECO:0000256" key="15">
    <source>
        <dbReference type="SAM" id="Phobius"/>
    </source>
</evidence>
<dbReference type="FunFam" id="3.40.50.2300:FF:000081">
    <property type="entry name" value="Glutamate receptor"/>
    <property type="match status" value="1"/>
</dbReference>
<keyword evidence="7 13" id="KW-0406">Ion transport</keyword>
<dbReference type="SMART" id="SM00079">
    <property type="entry name" value="PBPe"/>
    <property type="match status" value="1"/>
</dbReference>
<dbReference type="Proteomes" id="UP001187192">
    <property type="component" value="Unassembled WGS sequence"/>
</dbReference>
<dbReference type="InterPro" id="IPR028082">
    <property type="entry name" value="Peripla_BP_I"/>
</dbReference>
<dbReference type="GO" id="GO:0015276">
    <property type="term" value="F:ligand-gated monoatomic ion channel activity"/>
    <property type="evidence" value="ECO:0007669"/>
    <property type="project" value="InterPro"/>
</dbReference>
<dbReference type="FunFam" id="3.40.190.10:FF:000195">
    <property type="entry name" value="Glutamate receptor 2.7"/>
    <property type="match status" value="1"/>
</dbReference>
<dbReference type="InterPro" id="IPR015683">
    <property type="entry name" value="Ionotropic_Glu_rcpt"/>
</dbReference>
<dbReference type="InterPro" id="IPR001320">
    <property type="entry name" value="Iontro_rcpt_C"/>
</dbReference>
<dbReference type="Gene3D" id="3.40.50.2300">
    <property type="match status" value="3"/>
</dbReference>
<keyword evidence="6 15" id="KW-1133">Transmembrane helix</keyword>
<evidence type="ECO:0000256" key="7">
    <source>
        <dbReference type="ARBA" id="ARBA00023065"/>
    </source>
</evidence>
<evidence type="ECO:0000256" key="1">
    <source>
        <dbReference type="ARBA" id="ARBA00004141"/>
    </source>
</evidence>
<keyword evidence="14" id="KW-1015">Disulfide bond</keyword>
<dbReference type="Pfam" id="PF01094">
    <property type="entry name" value="ANF_receptor"/>
    <property type="match status" value="1"/>
</dbReference>
<evidence type="ECO:0000256" key="8">
    <source>
        <dbReference type="ARBA" id="ARBA00023136"/>
    </source>
</evidence>
<keyword evidence="18" id="KW-1185">Reference proteome</keyword>
<keyword evidence="8 13" id="KW-0472">Membrane</keyword>
<dbReference type="FunFam" id="1.10.287.70:FF:000037">
    <property type="entry name" value="Glutamate receptor"/>
    <property type="match status" value="1"/>
</dbReference>
<dbReference type="InterPro" id="IPR017103">
    <property type="entry name" value="Iontropic_Glu_rcpt_pln"/>
</dbReference>
<evidence type="ECO:0000259" key="16">
    <source>
        <dbReference type="SMART" id="SM00079"/>
    </source>
</evidence>
<dbReference type="CDD" id="cd13686">
    <property type="entry name" value="GluR_Plant"/>
    <property type="match status" value="1"/>
</dbReference>
<comment type="subcellular location">
    <subcellularLocation>
        <location evidence="1">Membrane</location>
        <topology evidence="1">Multi-pass membrane protein</topology>
    </subcellularLocation>
</comment>
<keyword evidence="12 13" id="KW-0407">Ion channel</keyword>
<evidence type="ECO:0000256" key="2">
    <source>
        <dbReference type="ARBA" id="ARBA00008685"/>
    </source>
</evidence>
<dbReference type="PIRSF" id="PIRSF037090">
    <property type="entry name" value="Iontro_Glu-like_rcpt_pln"/>
    <property type="match status" value="1"/>
</dbReference>
<dbReference type="SUPFAM" id="SSF53850">
    <property type="entry name" value="Periplasmic binding protein-like II"/>
    <property type="match status" value="1"/>
</dbReference>
<reference evidence="17" key="1">
    <citation type="submission" date="2023-07" db="EMBL/GenBank/DDBJ databases">
        <title>draft genome sequence of fig (Ficus carica).</title>
        <authorList>
            <person name="Takahashi T."/>
            <person name="Nishimura K."/>
        </authorList>
    </citation>
    <scope>NUCLEOTIDE SEQUENCE</scope>
</reference>
<organism evidence="17 18">
    <name type="scientific">Ficus carica</name>
    <name type="common">Common fig</name>
    <dbReference type="NCBI Taxonomy" id="3494"/>
    <lineage>
        <taxon>Eukaryota</taxon>
        <taxon>Viridiplantae</taxon>
        <taxon>Streptophyta</taxon>
        <taxon>Embryophyta</taxon>
        <taxon>Tracheophyta</taxon>
        <taxon>Spermatophyta</taxon>
        <taxon>Magnoliopsida</taxon>
        <taxon>eudicotyledons</taxon>
        <taxon>Gunneridae</taxon>
        <taxon>Pentapetalae</taxon>
        <taxon>rosids</taxon>
        <taxon>fabids</taxon>
        <taxon>Rosales</taxon>
        <taxon>Moraceae</taxon>
        <taxon>Ficeae</taxon>
        <taxon>Ficus</taxon>
    </lineage>
</organism>
<dbReference type="InterPro" id="IPR019594">
    <property type="entry name" value="Glu/Gly-bd"/>
</dbReference>
<dbReference type="Pfam" id="PF10613">
    <property type="entry name" value="Lig_chan-Glu_bd"/>
    <property type="match status" value="1"/>
</dbReference>
<evidence type="ECO:0000256" key="10">
    <source>
        <dbReference type="ARBA" id="ARBA00023180"/>
    </source>
</evidence>
<name>A0AA88E7X9_FICCA</name>
<protein>
    <recommendedName>
        <fullName evidence="13">Glutamate receptor</fullName>
    </recommendedName>
</protein>
<evidence type="ECO:0000256" key="12">
    <source>
        <dbReference type="ARBA" id="ARBA00023303"/>
    </source>
</evidence>
<dbReference type="Gene3D" id="3.40.190.10">
    <property type="entry name" value="Periplasmic binding protein-like II"/>
    <property type="match status" value="2"/>
</dbReference>
<feature type="domain" description="Ionotropic glutamate receptor C-terminal" evidence="16">
    <location>
        <begin position="449"/>
        <end position="803"/>
    </location>
</feature>
<evidence type="ECO:0000256" key="14">
    <source>
        <dbReference type="PIRSR" id="PIRSR037090-50"/>
    </source>
</evidence>
<keyword evidence="5" id="KW-0732">Signal</keyword>
<gene>
    <name evidence="17" type="ORF">TIFTF001_034449</name>
</gene>
<evidence type="ECO:0000256" key="6">
    <source>
        <dbReference type="ARBA" id="ARBA00022989"/>
    </source>
</evidence>
<keyword evidence="9 13" id="KW-0675">Receptor</keyword>
<evidence type="ECO:0000256" key="13">
    <source>
        <dbReference type="PIRNR" id="PIRNR037090"/>
    </source>
</evidence>
<accession>A0AA88E7X9</accession>
<dbReference type="Gene3D" id="1.10.287.70">
    <property type="match status" value="1"/>
</dbReference>